<comment type="caution">
    <text evidence="3">The sequence shown here is derived from an EMBL/GenBank/DDBJ whole genome shotgun (WGS) entry which is preliminary data.</text>
</comment>
<sequence>MTPLAAVRRTISAFALAALAGTALAGPVHAQEEPLPVSITGPDSVNLSLHPESGEPGEPGEPQIELGLRAPGEPVPDEDGVIWPIHTGEYTVTVDASSLAGVAAVDFSQLGGWQGCSVDGLVATCSGYEIYAGQDFNDLGGIRLEVTEESAAGDSGAIEITAAGEALAFTGHTVDVLVGGPELLMKQLTEPEGFRAGDTFQAPLGFHNVGGLGGDGVVLRISGSRGLSFPSTFSNCWYEPHDPDDVLGRTTALCIFDSEFAGEAAYGLSAPFPIGTAGFALYDAMSYSFSAVPAEQARDLLTEGGYQAGDGPALELVRVPTADPADYTRYAEMDFPTANTFDLDLTGERLRARKGSTVSVDVGFANHGPAWLASLRSGGEPISFWVDLPPGTTVTAVPEGCRPGWEGAEGDYLCFIDTPILEDASRTFTFGLRVDEVIKNATGRAFFAYTMPNEGNPANDSGAIVLNPTGRH</sequence>
<reference evidence="4" key="1">
    <citation type="journal article" date="2019" name="Int. J. Syst. Evol. Microbiol.">
        <title>The Global Catalogue of Microorganisms (GCM) 10K type strain sequencing project: providing services to taxonomists for standard genome sequencing and annotation.</title>
        <authorList>
            <consortium name="The Broad Institute Genomics Platform"/>
            <consortium name="The Broad Institute Genome Sequencing Center for Infectious Disease"/>
            <person name="Wu L."/>
            <person name="Ma J."/>
        </authorList>
    </citation>
    <scope>NUCLEOTIDE SEQUENCE [LARGE SCALE GENOMIC DNA]</scope>
    <source>
        <strain evidence="4">CCM 8479</strain>
    </source>
</reference>
<dbReference type="RefSeq" id="WP_344645543.1">
    <property type="nucleotide sequence ID" value="NZ_BAAASS010000017.1"/>
</dbReference>
<proteinExistence type="predicted"/>
<name>A0ABW0DH78_STRFI</name>
<evidence type="ECO:0000256" key="2">
    <source>
        <dbReference type="SAM" id="SignalP"/>
    </source>
</evidence>
<dbReference type="EMBL" id="JBHSKL010000058">
    <property type="protein sequence ID" value="MFC5229808.1"/>
    <property type="molecule type" value="Genomic_DNA"/>
</dbReference>
<evidence type="ECO:0000313" key="3">
    <source>
        <dbReference type="EMBL" id="MFC5229808.1"/>
    </source>
</evidence>
<keyword evidence="4" id="KW-1185">Reference proteome</keyword>
<protein>
    <submittedName>
        <fullName evidence="3">Uncharacterized protein</fullName>
    </submittedName>
</protein>
<dbReference type="Proteomes" id="UP001596156">
    <property type="component" value="Unassembled WGS sequence"/>
</dbReference>
<keyword evidence="2" id="KW-0732">Signal</keyword>
<feature type="chain" id="PRO_5045927970" evidence="2">
    <location>
        <begin position="26"/>
        <end position="472"/>
    </location>
</feature>
<organism evidence="3 4">
    <name type="scientific">Streptomyces fimbriatus</name>
    <dbReference type="NCBI Taxonomy" id="68197"/>
    <lineage>
        <taxon>Bacteria</taxon>
        <taxon>Bacillati</taxon>
        <taxon>Actinomycetota</taxon>
        <taxon>Actinomycetes</taxon>
        <taxon>Kitasatosporales</taxon>
        <taxon>Streptomycetaceae</taxon>
        <taxon>Streptomyces</taxon>
    </lineage>
</organism>
<feature type="signal peptide" evidence="2">
    <location>
        <begin position="1"/>
        <end position="25"/>
    </location>
</feature>
<evidence type="ECO:0000313" key="4">
    <source>
        <dbReference type="Proteomes" id="UP001596156"/>
    </source>
</evidence>
<evidence type="ECO:0000256" key="1">
    <source>
        <dbReference type="SAM" id="MobiDB-lite"/>
    </source>
</evidence>
<gene>
    <name evidence="3" type="ORF">ACFPN6_35765</name>
</gene>
<feature type="region of interest" description="Disordered" evidence="1">
    <location>
        <begin position="34"/>
        <end position="64"/>
    </location>
</feature>
<accession>A0ABW0DH78</accession>